<dbReference type="InterPro" id="IPR036138">
    <property type="entry name" value="PBP_dimer_sf"/>
</dbReference>
<evidence type="ECO:0000256" key="1">
    <source>
        <dbReference type="ARBA" id="ARBA00004370"/>
    </source>
</evidence>
<dbReference type="Pfam" id="PF03793">
    <property type="entry name" value="PASTA"/>
    <property type="match status" value="1"/>
</dbReference>
<dbReference type="CDD" id="cd06575">
    <property type="entry name" value="PASTA_Pbp2x-like_2"/>
    <property type="match status" value="1"/>
</dbReference>
<dbReference type="GO" id="GO:0071555">
    <property type="term" value="P:cell wall organization"/>
    <property type="evidence" value="ECO:0007669"/>
    <property type="project" value="TreeGrafter"/>
</dbReference>
<dbReference type="SUPFAM" id="SSF54184">
    <property type="entry name" value="Penicillin-binding protein 2x (pbp-2x), c-terminal domain"/>
    <property type="match status" value="1"/>
</dbReference>
<evidence type="ECO:0000256" key="4">
    <source>
        <dbReference type="SAM" id="MobiDB-lite"/>
    </source>
</evidence>
<organism evidence="6 7">
    <name type="scientific">Longibacter salinarum</name>
    <dbReference type="NCBI Taxonomy" id="1850348"/>
    <lineage>
        <taxon>Bacteria</taxon>
        <taxon>Pseudomonadati</taxon>
        <taxon>Rhodothermota</taxon>
        <taxon>Rhodothermia</taxon>
        <taxon>Rhodothermales</taxon>
        <taxon>Salisaetaceae</taxon>
        <taxon>Longibacter</taxon>
    </lineage>
</organism>
<name>A0A2A8CXB4_9BACT</name>
<dbReference type="InterPro" id="IPR001460">
    <property type="entry name" value="PCN-bd_Tpept"/>
</dbReference>
<dbReference type="InterPro" id="IPR050515">
    <property type="entry name" value="Beta-lactam/transpept"/>
</dbReference>
<dbReference type="Proteomes" id="UP000220102">
    <property type="component" value="Unassembled WGS sequence"/>
</dbReference>
<evidence type="ECO:0000256" key="3">
    <source>
        <dbReference type="ARBA" id="ARBA00023136"/>
    </source>
</evidence>
<dbReference type="Gene3D" id="3.30.450.330">
    <property type="match status" value="1"/>
</dbReference>
<evidence type="ECO:0000313" key="6">
    <source>
        <dbReference type="EMBL" id="PEN13260.1"/>
    </source>
</evidence>
<comment type="subcellular location">
    <subcellularLocation>
        <location evidence="1">Membrane</location>
    </subcellularLocation>
</comment>
<dbReference type="OrthoDB" id="9804124at2"/>
<dbReference type="EMBL" id="PDEQ01000005">
    <property type="protein sequence ID" value="PEN13260.1"/>
    <property type="molecule type" value="Genomic_DNA"/>
</dbReference>
<dbReference type="PANTHER" id="PTHR30627:SF1">
    <property type="entry name" value="PEPTIDOGLYCAN D,D-TRANSPEPTIDASE FTSI"/>
    <property type="match status" value="1"/>
</dbReference>
<comment type="caution">
    <text evidence="6">The sequence shown here is derived from an EMBL/GenBank/DDBJ whole genome shotgun (WGS) entry which is preliminary data.</text>
</comment>
<gene>
    <name evidence="6" type="ORF">CRI94_11510</name>
</gene>
<dbReference type="GO" id="GO:0004180">
    <property type="term" value="F:carboxypeptidase activity"/>
    <property type="evidence" value="ECO:0007669"/>
    <property type="project" value="UniProtKB-KW"/>
</dbReference>
<evidence type="ECO:0000313" key="7">
    <source>
        <dbReference type="Proteomes" id="UP000220102"/>
    </source>
</evidence>
<feature type="region of interest" description="Disordered" evidence="4">
    <location>
        <begin position="623"/>
        <end position="643"/>
    </location>
</feature>
<keyword evidence="7" id="KW-1185">Reference proteome</keyword>
<dbReference type="InterPro" id="IPR012338">
    <property type="entry name" value="Beta-lactam/transpept-like"/>
</dbReference>
<dbReference type="PROSITE" id="PS51178">
    <property type="entry name" value="PASTA"/>
    <property type="match status" value="1"/>
</dbReference>
<keyword evidence="2" id="KW-0121">Carboxypeptidase</keyword>
<evidence type="ECO:0000256" key="2">
    <source>
        <dbReference type="ARBA" id="ARBA00022645"/>
    </source>
</evidence>
<evidence type="ECO:0000259" key="5">
    <source>
        <dbReference type="PROSITE" id="PS51178"/>
    </source>
</evidence>
<reference evidence="6 7" key="1">
    <citation type="submission" date="2017-10" db="EMBL/GenBank/DDBJ databases">
        <title>Draft genome of Longibacter Salinarum.</title>
        <authorList>
            <person name="Goh K.M."/>
            <person name="Shamsir M.S."/>
            <person name="Lim S.W."/>
        </authorList>
    </citation>
    <scope>NUCLEOTIDE SEQUENCE [LARGE SCALE GENOMIC DNA]</scope>
    <source>
        <strain evidence="6 7">KCTC 52045</strain>
    </source>
</reference>
<dbReference type="GO" id="GO:0008658">
    <property type="term" value="F:penicillin binding"/>
    <property type="evidence" value="ECO:0007669"/>
    <property type="project" value="InterPro"/>
</dbReference>
<dbReference type="PANTHER" id="PTHR30627">
    <property type="entry name" value="PEPTIDOGLYCAN D,D-TRANSPEPTIDASE"/>
    <property type="match status" value="1"/>
</dbReference>
<keyword evidence="2" id="KW-0378">Hydrolase</keyword>
<keyword evidence="3" id="KW-0472">Membrane</keyword>
<dbReference type="Gene3D" id="3.40.710.10">
    <property type="entry name" value="DD-peptidase/beta-lactamase superfamily"/>
    <property type="match status" value="1"/>
</dbReference>
<dbReference type="Pfam" id="PF03717">
    <property type="entry name" value="PBP_dimer"/>
    <property type="match status" value="1"/>
</dbReference>
<dbReference type="Pfam" id="PF00905">
    <property type="entry name" value="Transpeptidase"/>
    <property type="match status" value="1"/>
</dbReference>
<proteinExistence type="predicted"/>
<protein>
    <submittedName>
        <fullName evidence="6">Penicillin-binding protein</fullName>
    </submittedName>
</protein>
<keyword evidence="2" id="KW-0645">Protease</keyword>
<accession>A0A2A8CXB4</accession>
<sequence>MYMVLTLLSVVPLFVLAQMGWIVLTEGSELKARGQNQARSTVEIPAMRGSILDRSGRALAINTARYDVALDPTIDGFEQKSAMFYRKFADLTGMSESRLRTTVAERYSPQYVMLYRGLDEMQRETVEEWDVPGLILSPRFARRYNYGTTAAHVLGHIDTDGTGRSGVELQYDDFLTGEPGWHAVKRDRRGRIKAFVGGTVVKPKHGQNVVLTIDLVRQAALEDELARGVKESGAKWGTAIAMDPNTGAILAMANVPTYDPNHPGRATSARRRNRSITDQFEPGSTFKLVGAAAAVEQDIVSLEDSVETGEGWAVFHGYTMKDVKAYGTISFAEVLSKSSNVGMAKTATRIDEGIFYQYARNLGFGQPTWIDLPGEVGGTLKKPANWSRTSLTSMSIGYEVSVTPIQLLAAYSALANGGLLVQPHVVKERRSVTGERLWTQRPDSIRRALKPSTTDALRPAFEKTVETGTATAAQVSGLEIAGKTGTALKVSGGKYSGDQARASFVGFFPADDPKIALLVIVGEPETSMYGGAVAAPIFQNIARRWVGTFPEVVDHIVAESDTASADVERMTAPSQTSPPTVQARLADASGDTMPDLRGLTTRDAVHWLQKHGVDVRLFGQGLVQKQSPQPGEPLPSTAMVTGE</sequence>
<dbReference type="AlphaFoldDB" id="A0A2A8CXB4"/>
<dbReference type="SUPFAM" id="SSF56519">
    <property type="entry name" value="Penicillin binding protein dimerisation domain"/>
    <property type="match status" value="1"/>
</dbReference>
<feature type="domain" description="PASTA" evidence="5">
    <location>
        <begin position="587"/>
        <end position="643"/>
    </location>
</feature>
<dbReference type="InterPro" id="IPR005543">
    <property type="entry name" value="PASTA_dom"/>
</dbReference>
<dbReference type="GO" id="GO:0005886">
    <property type="term" value="C:plasma membrane"/>
    <property type="evidence" value="ECO:0007669"/>
    <property type="project" value="TreeGrafter"/>
</dbReference>
<dbReference type="SUPFAM" id="SSF56601">
    <property type="entry name" value="beta-lactamase/transpeptidase-like"/>
    <property type="match status" value="1"/>
</dbReference>
<dbReference type="InterPro" id="IPR005311">
    <property type="entry name" value="PBP_dimer"/>
</dbReference>
<dbReference type="Gene3D" id="3.90.1310.10">
    <property type="entry name" value="Penicillin-binding protein 2a (Domain 2)"/>
    <property type="match status" value="1"/>
</dbReference>